<protein>
    <submittedName>
        <fullName evidence="2">Uncharacterized protein</fullName>
    </submittedName>
</protein>
<dbReference type="Proteomes" id="UP000887579">
    <property type="component" value="Unplaced"/>
</dbReference>
<proteinExistence type="predicted"/>
<organism evidence="1 2">
    <name type="scientific">Panagrolaimus sp. ES5</name>
    <dbReference type="NCBI Taxonomy" id="591445"/>
    <lineage>
        <taxon>Eukaryota</taxon>
        <taxon>Metazoa</taxon>
        <taxon>Ecdysozoa</taxon>
        <taxon>Nematoda</taxon>
        <taxon>Chromadorea</taxon>
        <taxon>Rhabditida</taxon>
        <taxon>Tylenchina</taxon>
        <taxon>Panagrolaimomorpha</taxon>
        <taxon>Panagrolaimoidea</taxon>
        <taxon>Panagrolaimidae</taxon>
        <taxon>Panagrolaimus</taxon>
    </lineage>
</organism>
<dbReference type="WBParaSite" id="ES5_v2.g13431.t1">
    <property type="protein sequence ID" value="ES5_v2.g13431.t1"/>
    <property type="gene ID" value="ES5_v2.g13431"/>
</dbReference>
<evidence type="ECO:0000313" key="1">
    <source>
        <dbReference type="Proteomes" id="UP000887579"/>
    </source>
</evidence>
<reference evidence="2" key="1">
    <citation type="submission" date="2022-11" db="UniProtKB">
        <authorList>
            <consortium name="WormBaseParasite"/>
        </authorList>
    </citation>
    <scope>IDENTIFICATION</scope>
</reference>
<accession>A0AC34F8C9</accession>
<name>A0AC34F8C9_9BILA</name>
<evidence type="ECO:0000313" key="2">
    <source>
        <dbReference type="WBParaSite" id="ES5_v2.g13431.t1"/>
    </source>
</evidence>
<sequence>MKHRALKTSLPSEPPGIWRFLEVMKEEFILSINVASEVDPRNAQMPKYLQISADLQRYQQDFMSGNTAIIRFLTQCANKIKFGGN</sequence>